<dbReference type="PANTHER" id="PTHR12726:SF0">
    <property type="entry name" value="CERAMIDE GLUCOSYLTRANSFERASE"/>
    <property type="match status" value="1"/>
</dbReference>
<keyword evidence="6 9" id="KW-0812">Transmembrane</keyword>
<evidence type="ECO:0000256" key="5">
    <source>
        <dbReference type="ARBA" id="ARBA00022679"/>
    </source>
</evidence>
<keyword evidence="5" id="KW-0808">Transferase</keyword>
<feature type="transmembrane region" description="Helical" evidence="9">
    <location>
        <begin position="289"/>
        <end position="313"/>
    </location>
</feature>
<comment type="pathway">
    <text evidence="3">Sphingolipid metabolism.</text>
</comment>
<evidence type="ECO:0000256" key="4">
    <source>
        <dbReference type="ARBA" id="ARBA00022676"/>
    </source>
</evidence>
<keyword evidence="7 9" id="KW-1133">Transmembrane helix</keyword>
<dbReference type="RefSeq" id="WP_144234220.1">
    <property type="nucleotide sequence ID" value="NZ_QMIF01000002.1"/>
</dbReference>
<evidence type="ECO:0000256" key="9">
    <source>
        <dbReference type="SAM" id="Phobius"/>
    </source>
</evidence>
<dbReference type="InterPro" id="IPR025993">
    <property type="entry name" value="Ceramide_glucosylTrfase"/>
</dbReference>
<organism evidence="10 11">
    <name type="scientific">Oceanidesulfovibrio marinus</name>
    <dbReference type="NCBI Taxonomy" id="370038"/>
    <lineage>
        <taxon>Bacteria</taxon>
        <taxon>Pseudomonadati</taxon>
        <taxon>Thermodesulfobacteriota</taxon>
        <taxon>Desulfovibrionia</taxon>
        <taxon>Desulfovibrionales</taxon>
        <taxon>Desulfovibrionaceae</taxon>
        <taxon>Oceanidesulfovibrio</taxon>
    </lineage>
</organism>
<protein>
    <recommendedName>
        <fullName evidence="12">Glycosyltransferase, catalytic subunit of cellulose synthase and poly-beta-1,6-N-acetylglucosamine synthase</fullName>
    </recommendedName>
</protein>
<dbReference type="GO" id="GO:0008120">
    <property type="term" value="F:ceramide glucosyltransferase activity"/>
    <property type="evidence" value="ECO:0007669"/>
    <property type="project" value="TreeGrafter"/>
</dbReference>
<dbReference type="Pfam" id="PF13641">
    <property type="entry name" value="Glyco_tranf_2_3"/>
    <property type="match status" value="1"/>
</dbReference>
<dbReference type="SUPFAM" id="SSF53448">
    <property type="entry name" value="Nucleotide-diphospho-sugar transferases"/>
    <property type="match status" value="1"/>
</dbReference>
<name>A0A6P1ZNB2_9BACT</name>
<dbReference type="EMBL" id="QMIF01000002">
    <property type="protein sequence ID" value="TVM35885.1"/>
    <property type="molecule type" value="Genomic_DNA"/>
</dbReference>
<evidence type="ECO:0000256" key="7">
    <source>
        <dbReference type="ARBA" id="ARBA00022989"/>
    </source>
</evidence>
<dbReference type="InterPro" id="IPR029044">
    <property type="entry name" value="Nucleotide-diphossugar_trans"/>
</dbReference>
<comment type="pathway">
    <text evidence="2">Lipid metabolism; sphingolipid metabolism.</text>
</comment>
<dbReference type="Proteomes" id="UP000434052">
    <property type="component" value="Unassembled WGS sequence"/>
</dbReference>
<accession>A0A6P1ZNB2</accession>
<dbReference type="Gene3D" id="3.90.550.10">
    <property type="entry name" value="Spore Coat Polysaccharide Biosynthesis Protein SpsA, Chain A"/>
    <property type="match status" value="1"/>
</dbReference>
<evidence type="ECO:0000313" key="10">
    <source>
        <dbReference type="EMBL" id="TVM35885.1"/>
    </source>
</evidence>
<feature type="transmembrane region" description="Helical" evidence="9">
    <location>
        <begin position="350"/>
        <end position="369"/>
    </location>
</feature>
<evidence type="ECO:0000256" key="6">
    <source>
        <dbReference type="ARBA" id="ARBA00022692"/>
    </source>
</evidence>
<feature type="transmembrane region" description="Helical" evidence="9">
    <location>
        <begin position="320"/>
        <end position="338"/>
    </location>
</feature>
<reference evidence="10 11" key="1">
    <citation type="submission" date="2018-06" db="EMBL/GenBank/DDBJ databases">
        <title>Complete genome of Desulfovibrio marinus P48SEP.</title>
        <authorList>
            <person name="Crispim J.S."/>
            <person name="Vidigal P.M.P."/>
            <person name="Silva L.C.F."/>
            <person name="Araujo L.C."/>
            <person name="Laguardia C.N."/>
            <person name="Dias R.S."/>
            <person name="Sousa M.P."/>
            <person name="Paula S.O."/>
            <person name="Silva C."/>
        </authorList>
    </citation>
    <scope>NUCLEOTIDE SEQUENCE [LARGE SCALE GENOMIC DNA]</scope>
    <source>
        <strain evidence="10 11">P48SEP</strain>
    </source>
</reference>
<comment type="subcellular location">
    <subcellularLocation>
        <location evidence="1">Membrane</location>
        <topology evidence="1">Multi-pass membrane protein</topology>
    </subcellularLocation>
</comment>
<gene>
    <name evidence="10" type="ORF">DQK91_04310</name>
</gene>
<evidence type="ECO:0000256" key="1">
    <source>
        <dbReference type="ARBA" id="ARBA00004141"/>
    </source>
</evidence>
<evidence type="ECO:0000256" key="2">
    <source>
        <dbReference type="ARBA" id="ARBA00004760"/>
    </source>
</evidence>
<evidence type="ECO:0008006" key="12">
    <source>
        <dbReference type="Google" id="ProtNLM"/>
    </source>
</evidence>
<sequence length="399" mass="42980">MSIFLVCILVLALLLLGAIALLGRPHIRMANQGPRPADHPAFASLQGKWPSAGLIIPMHGDRPTMRQAVATLLDQDYPNLTVALVTADASDPATRIAKDFAAELTNVHHVVAGEAETNAQKLHNQLAGIALLESMDSPPEVLAFSDSTHIAPQGHLRELVAPLVKAEAFAVTGYHRVAPQDSKLPTLMYAFAVLGLHLMQGIPTLSQAWGGAMAITRRAYHQYGVDALWRTNIVDDVSLTVLAQMLGFPIVNASRACLVSPAAGTTFSFWTAWLTRQILYLRFCMPGTWIAAGLGFLLLALPPFLAVGLLLAAVLGCAPLWAGLAGIVYLAVGAVLLASTRDLIPERPPLKPWLLAGLATLVLSAWCYLRTWTARRMYWGIKAYAVGRGGRVKQVDTVR</sequence>
<proteinExistence type="predicted"/>
<evidence type="ECO:0000256" key="8">
    <source>
        <dbReference type="ARBA" id="ARBA00023136"/>
    </source>
</evidence>
<keyword evidence="4" id="KW-0328">Glycosyltransferase</keyword>
<dbReference type="AlphaFoldDB" id="A0A6P1ZNB2"/>
<evidence type="ECO:0000256" key="3">
    <source>
        <dbReference type="ARBA" id="ARBA00004991"/>
    </source>
</evidence>
<comment type="caution">
    <text evidence="10">The sequence shown here is derived from an EMBL/GenBank/DDBJ whole genome shotgun (WGS) entry which is preliminary data.</text>
</comment>
<evidence type="ECO:0000313" key="11">
    <source>
        <dbReference type="Proteomes" id="UP000434052"/>
    </source>
</evidence>
<dbReference type="OrthoDB" id="128106at2"/>
<keyword evidence="8 9" id="KW-0472">Membrane</keyword>
<dbReference type="GO" id="GO:0006679">
    <property type="term" value="P:glucosylceramide biosynthetic process"/>
    <property type="evidence" value="ECO:0007669"/>
    <property type="project" value="TreeGrafter"/>
</dbReference>
<dbReference type="GO" id="GO:0016020">
    <property type="term" value="C:membrane"/>
    <property type="evidence" value="ECO:0007669"/>
    <property type="project" value="UniProtKB-SubCell"/>
</dbReference>
<dbReference type="PANTHER" id="PTHR12726">
    <property type="entry name" value="CERAMIDE GLUCOSYLTRANSFERASE"/>
    <property type="match status" value="1"/>
</dbReference>